<proteinExistence type="predicted"/>
<comment type="caution">
    <text evidence="2">The sequence shown here is derived from an EMBL/GenBank/DDBJ whole genome shotgun (WGS) entry which is preliminary data.</text>
</comment>
<dbReference type="PANTHER" id="PTHR41775:SF1">
    <property type="entry name" value="PEPTIDASE M6-LIKE DOMAIN-CONTAINING PROTEIN"/>
    <property type="match status" value="1"/>
</dbReference>
<accession>A0A3A4NU11</accession>
<keyword evidence="2" id="KW-0645">Protease</keyword>
<evidence type="ECO:0000313" key="3">
    <source>
        <dbReference type="Proteomes" id="UP000265882"/>
    </source>
</evidence>
<reference evidence="2 3" key="1">
    <citation type="journal article" date="2017" name="ISME J.">
        <title>Energy and carbon metabolisms in a deep terrestrial subsurface fluid microbial community.</title>
        <authorList>
            <person name="Momper L."/>
            <person name="Jungbluth S.P."/>
            <person name="Lee M.D."/>
            <person name="Amend J.P."/>
        </authorList>
    </citation>
    <scope>NUCLEOTIDE SEQUENCE [LARGE SCALE GENOMIC DNA]</scope>
    <source>
        <strain evidence="2">SURF_5</strain>
    </source>
</reference>
<evidence type="ECO:0000259" key="1">
    <source>
        <dbReference type="Pfam" id="PF05547"/>
    </source>
</evidence>
<dbReference type="InterPro" id="IPR013783">
    <property type="entry name" value="Ig-like_fold"/>
</dbReference>
<dbReference type="Gene3D" id="2.60.40.10">
    <property type="entry name" value="Immunoglobulins"/>
    <property type="match status" value="1"/>
</dbReference>
<keyword evidence="2" id="KW-0482">Metalloprotease</keyword>
<dbReference type="PANTHER" id="PTHR41775">
    <property type="entry name" value="SECRETED PROTEIN-RELATED"/>
    <property type="match status" value="1"/>
</dbReference>
<dbReference type="EMBL" id="QZKU01000067">
    <property type="protein sequence ID" value="RJP21536.1"/>
    <property type="molecule type" value="Genomic_DNA"/>
</dbReference>
<keyword evidence="2" id="KW-0378">Hydrolase</keyword>
<dbReference type="AlphaFoldDB" id="A0A3A4NU11"/>
<sequence>MVSLFHEGFITSGSAYSLQQEVEMVRRQAVTSLMLFLFIAFTAGGFAREASAMPPHPELLRKYREGKIAIPEFLKNPELLKSRGINVPPKKISALEHLFSEKRLSGPEGDFKALALLVDFSDNLSQVGAAYFDTLVFGTGTGTVRDFYTQVSYGSLTIVTVNLPSAVGWSRASQPYAYYTDGEYGLGTYPQNAQRLVEEVVDAANAVVDYSQYDNDGNGVVDALFVIHAGSGAELTGSTSDIWSHQWAISPRYKDGVYIYPYSMEPEYWYTPGDMTIGVYCHELGHVFGLPDLYDTDYSSQGIGRWSLMAGGSWNGTLGNSPAHPDAWSRIGLGFADATIVTQDFDGASIAAIENAGGDIYLLWDCGLFNDEFFLVENRQKIGYDAALPGAGLLIWHIDQAKTNNTRECLSQENCDCINHFLVALEQADGQLHLEKGLNSGDAGDCFPGSTNKRSFDLSTNPNSGSYIDCDSEVAVSNISNSATTMTADFAVCSTSGLTQITLTSPANGAGFSAPPTFEWSADGGSNNAFAVDASLSPTFSSYYSTYDDLGLRIYGTSWTVPLGVWNKIPAGSPVYWRVRGADLSIKPLDVVTSDQVWSFYKQ</sequence>
<dbReference type="Proteomes" id="UP000265882">
    <property type="component" value="Unassembled WGS sequence"/>
</dbReference>
<dbReference type="GO" id="GO:0008237">
    <property type="term" value="F:metallopeptidase activity"/>
    <property type="evidence" value="ECO:0007669"/>
    <property type="project" value="UniProtKB-KW"/>
</dbReference>
<dbReference type="SUPFAM" id="SSF55486">
    <property type="entry name" value="Metalloproteases ('zincins'), catalytic domain"/>
    <property type="match status" value="1"/>
</dbReference>
<organism evidence="2 3">
    <name type="scientific">Abyssobacteria bacterium (strain SURF_5)</name>
    <dbReference type="NCBI Taxonomy" id="2093360"/>
    <lineage>
        <taxon>Bacteria</taxon>
        <taxon>Pseudomonadati</taxon>
        <taxon>Candidatus Hydrogenedentota</taxon>
        <taxon>Candidatus Abyssobacteria</taxon>
    </lineage>
</organism>
<gene>
    <name evidence="2" type="ORF">C4520_09610</name>
</gene>
<feature type="domain" description="Peptidase M6-like" evidence="1">
    <location>
        <begin position="136"/>
        <end position="323"/>
    </location>
</feature>
<evidence type="ECO:0000313" key="2">
    <source>
        <dbReference type="EMBL" id="RJP21536.1"/>
    </source>
</evidence>
<dbReference type="NCBIfam" id="TIGR03296">
    <property type="entry name" value="M6dom_TIGR03296"/>
    <property type="match status" value="1"/>
</dbReference>
<protein>
    <submittedName>
        <fullName evidence="2">M6 family metalloprotease domain-containing protein</fullName>
    </submittedName>
</protein>
<name>A0A3A4NU11_ABYX5</name>
<dbReference type="InterPro" id="IPR008757">
    <property type="entry name" value="Peptidase_M6-like_domain"/>
</dbReference>
<dbReference type="GO" id="GO:0006508">
    <property type="term" value="P:proteolysis"/>
    <property type="evidence" value="ECO:0007669"/>
    <property type="project" value="UniProtKB-KW"/>
</dbReference>
<dbReference type="Pfam" id="PF05547">
    <property type="entry name" value="Peptidase_M6"/>
    <property type="match status" value="1"/>
</dbReference>